<dbReference type="PROSITE" id="PS50113">
    <property type="entry name" value="PAC"/>
    <property type="match status" value="3"/>
</dbReference>
<feature type="domain" description="PAC" evidence="4">
    <location>
        <begin position="450"/>
        <end position="506"/>
    </location>
</feature>
<keyword evidence="7" id="KW-1185">Reference proteome</keyword>
<dbReference type="RefSeq" id="WP_174404641.1">
    <property type="nucleotide sequence ID" value="NZ_BLVO01000012.1"/>
</dbReference>
<name>A0A7J0BH06_9BACT</name>
<protein>
    <submittedName>
        <fullName evidence="6">Uncharacterized protein</fullName>
    </submittedName>
</protein>
<feature type="coiled-coil region" evidence="1">
    <location>
        <begin position="490"/>
        <end position="517"/>
    </location>
</feature>
<feature type="domain" description="PAS" evidence="3">
    <location>
        <begin position="503"/>
        <end position="554"/>
    </location>
</feature>
<evidence type="ECO:0000259" key="4">
    <source>
        <dbReference type="PROSITE" id="PS50113"/>
    </source>
</evidence>
<dbReference type="InterPro" id="IPR029787">
    <property type="entry name" value="Nucleotide_cyclase"/>
</dbReference>
<feature type="domain" description="PAC" evidence="4">
    <location>
        <begin position="328"/>
        <end position="384"/>
    </location>
</feature>
<dbReference type="PROSITE" id="PS50112">
    <property type="entry name" value="PAS"/>
    <property type="match status" value="3"/>
</dbReference>
<organism evidence="6 7">
    <name type="scientific">Desulfovibrio subterraneus</name>
    <dbReference type="NCBI Taxonomy" id="2718620"/>
    <lineage>
        <taxon>Bacteria</taxon>
        <taxon>Pseudomonadati</taxon>
        <taxon>Thermodesulfobacteriota</taxon>
        <taxon>Desulfovibrionia</taxon>
        <taxon>Desulfovibrionales</taxon>
        <taxon>Desulfovibrionaceae</taxon>
        <taxon>Desulfovibrio</taxon>
    </lineage>
</organism>
<evidence type="ECO:0000256" key="2">
    <source>
        <dbReference type="SAM" id="Phobius"/>
    </source>
</evidence>
<dbReference type="InterPro" id="IPR052155">
    <property type="entry name" value="Biofilm_reg_signaling"/>
</dbReference>
<keyword evidence="2" id="KW-1133">Transmembrane helix</keyword>
<evidence type="ECO:0000256" key="1">
    <source>
        <dbReference type="SAM" id="Coils"/>
    </source>
</evidence>
<evidence type="ECO:0000259" key="5">
    <source>
        <dbReference type="PROSITE" id="PS50887"/>
    </source>
</evidence>
<dbReference type="NCBIfam" id="TIGR00229">
    <property type="entry name" value="sensory_box"/>
    <property type="match status" value="3"/>
</dbReference>
<sequence>MDKSPKNTQQYGVSAVLVFLLATLAATFYQYCATELFPQDSPLRLILPAAAGLLATLFIRLLAARHCSRCPMPQENGNLRENLELQQNALARQHRMTSEAERQSMALQRHAAESVHSDIAMKRHENRFQVAFHATPDPILFINADTGLVMDLNESFLRLLGLSWREVMGMPIQSILQWHTSEDGKRFAELRQLGSISNLRADIRDSGGRTRQVLISARAIELDGIRSDIVIARDISDLENLRHELASKSELLESILRHIPYYIYWKDTNHRYQGGNELCRAMFRRFSAQRIEDFTDDMKDDFFPHRKHQQVSTREEDQQVMQTGQPIINAERTMLVGEDDQSIRQADVLVSKVPLRDNDGVVSGMLGIIADVSNLRQHERLFLLLLNGIPDPAWLKDAEGRYRIANRALGDMLGRRPSELVNLTDNELLPDEMARRCSANERAVVQTGMTLRNDELCQVNDTSKWFEVIRQPLTEETADGQIRVVGTMGIARDISERRKAEDEIRKLSRAIEQSTTAVAITTRDGIVEYVNPRYTEITGLMPAEIYNSPPDILHSLPDTTPDEVWRLIQCGGQWSGEIHYKRKNGSPCWLLTSISPVMNDAGNILNALIVMDDISGRKEQEEYISFMALHDGLTSLPNRSLFMTRLRQAAAMFQRDGTPFAILFLDLNNFKEVNDTLGHDAGDIVLKTVAERISSCLREVDSAARLGGDEFVVLLHNIRNESEIDKAGMRIAEAIRRPLSISEKEIHVEAAIGVALCPQHGTEPDTLLSMADKAMYQCKSEHQCSYVTCSMQEPS</sequence>
<keyword evidence="2" id="KW-0472">Membrane</keyword>
<evidence type="ECO:0000313" key="7">
    <source>
        <dbReference type="Proteomes" id="UP000503840"/>
    </source>
</evidence>
<dbReference type="NCBIfam" id="TIGR00254">
    <property type="entry name" value="GGDEF"/>
    <property type="match status" value="1"/>
</dbReference>
<dbReference type="SMART" id="SM00267">
    <property type="entry name" value="GGDEF"/>
    <property type="match status" value="1"/>
</dbReference>
<comment type="caution">
    <text evidence="6">The sequence shown here is derived from an EMBL/GenBank/DDBJ whole genome shotgun (WGS) entry which is preliminary data.</text>
</comment>
<dbReference type="CDD" id="cd00130">
    <property type="entry name" value="PAS"/>
    <property type="match status" value="3"/>
</dbReference>
<dbReference type="InterPro" id="IPR000160">
    <property type="entry name" value="GGDEF_dom"/>
</dbReference>
<dbReference type="PROSITE" id="PS50887">
    <property type="entry name" value="GGDEF"/>
    <property type="match status" value="1"/>
</dbReference>
<gene>
    <name evidence="6" type="ORF">DSM101010T_13550</name>
</gene>
<dbReference type="GO" id="GO:0003824">
    <property type="term" value="F:catalytic activity"/>
    <property type="evidence" value="ECO:0007669"/>
    <property type="project" value="UniProtKB-ARBA"/>
</dbReference>
<dbReference type="SUPFAM" id="SSF55073">
    <property type="entry name" value="Nucleotide cyclase"/>
    <property type="match status" value="1"/>
</dbReference>
<keyword evidence="1" id="KW-0175">Coiled coil</keyword>
<dbReference type="Pfam" id="PF08448">
    <property type="entry name" value="PAS_4"/>
    <property type="match status" value="2"/>
</dbReference>
<dbReference type="EMBL" id="BLVO01000012">
    <property type="protein sequence ID" value="GFM32990.1"/>
    <property type="molecule type" value="Genomic_DNA"/>
</dbReference>
<dbReference type="InterPro" id="IPR013656">
    <property type="entry name" value="PAS_4"/>
</dbReference>
<dbReference type="FunFam" id="3.30.70.270:FF:000001">
    <property type="entry name" value="Diguanylate cyclase domain protein"/>
    <property type="match status" value="1"/>
</dbReference>
<dbReference type="InterPro" id="IPR035965">
    <property type="entry name" value="PAS-like_dom_sf"/>
</dbReference>
<dbReference type="InterPro" id="IPR000700">
    <property type="entry name" value="PAS-assoc_C"/>
</dbReference>
<evidence type="ECO:0000313" key="6">
    <source>
        <dbReference type="EMBL" id="GFM32990.1"/>
    </source>
</evidence>
<dbReference type="CDD" id="cd01949">
    <property type="entry name" value="GGDEF"/>
    <property type="match status" value="1"/>
</dbReference>
<dbReference type="Pfam" id="PF00990">
    <property type="entry name" value="GGDEF"/>
    <property type="match status" value="1"/>
</dbReference>
<evidence type="ECO:0000259" key="3">
    <source>
        <dbReference type="PROSITE" id="PS50112"/>
    </source>
</evidence>
<dbReference type="Gene3D" id="3.30.450.20">
    <property type="entry name" value="PAS domain"/>
    <property type="match status" value="4"/>
</dbReference>
<dbReference type="SUPFAM" id="SSF55785">
    <property type="entry name" value="PYP-like sensor domain (PAS domain)"/>
    <property type="match status" value="4"/>
</dbReference>
<accession>A0A7J0BH06</accession>
<feature type="transmembrane region" description="Helical" evidence="2">
    <location>
        <begin position="12"/>
        <end position="31"/>
    </location>
</feature>
<dbReference type="Proteomes" id="UP000503840">
    <property type="component" value="Unassembled WGS sequence"/>
</dbReference>
<dbReference type="Pfam" id="PF13426">
    <property type="entry name" value="PAS_9"/>
    <property type="match status" value="2"/>
</dbReference>
<dbReference type="PANTHER" id="PTHR44757">
    <property type="entry name" value="DIGUANYLATE CYCLASE DGCP"/>
    <property type="match status" value="1"/>
</dbReference>
<proteinExistence type="predicted"/>
<feature type="domain" description="PAS" evidence="3">
    <location>
        <begin position="124"/>
        <end position="169"/>
    </location>
</feature>
<keyword evidence="2" id="KW-0812">Transmembrane</keyword>
<dbReference type="InterPro" id="IPR043128">
    <property type="entry name" value="Rev_trsase/Diguanyl_cyclase"/>
</dbReference>
<dbReference type="Gene3D" id="3.30.70.270">
    <property type="match status" value="1"/>
</dbReference>
<dbReference type="SMART" id="SM00091">
    <property type="entry name" value="PAS"/>
    <property type="match status" value="3"/>
</dbReference>
<dbReference type="InterPro" id="IPR000014">
    <property type="entry name" value="PAS"/>
</dbReference>
<feature type="domain" description="PAS" evidence="3">
    <location>
        <begin position="378"/>
        <end position="422"/>
    </location>
</feature>
<reference evidence="6 7" key="1">
    <citation type="submission" date="2020-05" db="EMBL/GenBank/DDBJ databases">
        <title>Draft genome sequence of Desulfovibrio sp. strain HN2T.</title>
        <authorList>
            <person name="Ueno A."/>
            <person name="Tamazawa S."/>
            <person name="Tamamura S."/>
            <person name="Murakami T."/>
            <person name="Kiyama T."/>
            <person name="Inomata H."/>
            <person name="Amano Y."/>
            <person name="Miyakawa K."/>
            <person name="Tamaki H."/>
            <person name="Naganuma T."/>
            <person name="Kaneko K."/>
        </authorList>
    </citation>
    <scope>NUCLEOTIDE SEQUENCE [LARGE SCALE GENOMIC DNA]</scope>
    <source>
        <strain evidence="6 7">HN2</strain>
    </source>
</reference>
<dbReference type="InterPro" id="IPR001610">
    <property type="entry name" value="PAC"/>
</dbReference>
<dbReference type="SMART" id="SM00086">
    <property type="entry name" value="PAC"/>
    <property type="match status" value="2"/>
</dbReference>
<dbReference type="PANTHER" id="PTHR44757:SF2">
    <property type="entry name" value="BIOFILM ARCHITECTURE MAINTENANCE PROTEIN MBAA"/>
    <property type="match status" value="1"/>
</dbReference>
<feature type="domain" description="GGDEF" evidence="5">
    <location>
        <begin position="658"/>
        <end position="791"/>
    </location>
</feature>
<feature type="domain" description="PAC" evidence="4">
    <location>
        <begin position="574"/>
        <end position="626"/>
    </location>
</feature>
<dbReference type="AlphaFoldDB" id="A0A7J0BH06"/>
<feature type="transmembrane region" description="Helical" evidence="2">
    <location>
        <begin position="43"/>
        <end position="63"/>
    </location>
</feature>